<name>A0A9X2TYC7_9BACT</name>
<evidence type="ECO:0000313" key="5">
    <source>
        <dbReference type="EMBL" id="MCS4121505.1"/>
    </source>
</evidence>
<keyword evidence="1" id="KW-1133">Transmembrane helix</keyword>
<dbReference type="GeneID" id="83727664"/>
<reference evidence="4" key="1">
    <citation type="submission" date="2022-08" db="EMBL/GenBank/DDBJ databases">
        <title>Genomic Encyclopedia of Type Strains, Phase V (KMG-V): Genome sequencing to study the core and pangenomes of soil and plant-associated prokaryotes.</title>
        <authorList>
            <person name="Whitman W."/>
        </authorList>
    </citation>
    <scope>NUCLEOTIDE SEQUENCE</scope>
    <source>
        <strain evidence="2">0</strain>
        <strain evidence="4">SP2017</strain>
        <strain evidence="6">SP3002</strain>
        <strain evidence="5">SP3026</strain>
        <strain evidence="3">SP3049</strain>
    </source>
</reference>
<dbReference type="AlphaFoldDB" id="A0A9X2TYC7"/>
<dbReference type="Proteomes" id="UP001155144">
    <property type="component" value="Unassembled WGS sequence"/>
</dbReference>
<evidence type="ECO:0000256" key="1">
    <source>
        <dbReference type="SAM" id="Phobius"/>
    </source>
</evidence>
<organism evidence="4 7">
    <name type="scientific">Salinibacter ruber</name>
    <dbReference type="NCBI Taxonomy" id="146919"/>
    <lineage>
        <taxon>Bacteria</taxon>
        <taxon>Pseudomonadati</taxon>
        <taxon>Rhodothermota</taxon>
        <taxon>Rhodothermia</taxon>
        <taxon>Rhodothermales</taxon>
        <taxon>Salinibacteraceae</taxon>
        <taxon>Salinibacter</taxon>
    </lineage>
</organism>
<gene>
    <name evidence="5" type="ORF">GGP45_001858</name>
    <name evidence="3" type="ORF">GGP61_002447</name>
    <name evidence="2" type="ORF">GGP71_001852</name>
    <name evidence="4" type="ORF">GGP83_002265</name>
    <name evidence="6" type="ORF">GGP99_000342</name>
</gene>
<sequence>MSMDADQVIVRDSIIFAVALVFVAAGLADAVHILTGLSWWGAAPLGVALWGTAATLLYRRVQYQLADPPNETAA</sequence>
<dbReference type="Proteomes" id="UP001155010">
    <property type="component" value="Unassembled WGS sequence"/>
</dbReference>
<protein>
    <submittedName>
        <fullName evidence="4">Type IV secretory pathway TrbD component</fullName>
    </submittedName>
</protein>
<dbReference type="EMBL" id="JANUBL010000003">
    <property type="protein sequence ID" value="MCS4121505.1"/>
    <property type="molecule type" value="Genomic_DNA"/>
</dbReference>
<feature type="transmembrane region" description="Helical" evidence="1">
    <location>
        <begin position="40"/>
        <end position="58"/>
    </location>
</feature>
<comment type="caution">
    <text evidence="4">The sequence shown here is derived from an EMBL/GenBank/DDBJ whole genome shotgun (WGS) entry which is preliminary data.</text>
</comment>
<dbReference type="EMBL" id="JANUBB010000008">
    <property type="protein sequence ID" value="MCS3952302.1"/>
    <property type="molecule type" value="Genomic_DNA"/>
</dbReference>
<evidence type="ECO:0000313" key="7">
    <source>
        <dbReference type="Proteomes" id="UP001155010"/>
    </source>
</evidence>
<keyword evidence="1" id="KW-0812">Transmembrane</keyword>
<keyword evidence="1" id="KW-0472">Membrane</keyword>
<evidence type="ECO:0000313" key="2">
    <source>
        <dbReference type="EMBL" id="MCS3677924.1"/>
    </source>
</evidence>
<dbReference type="RefSeq" id="WP_013061341.1">
    <property type="nucleotide sequence ID" value="NZ_CALTRV010000015.1"/>
</dbReference>
<dbReference type="Proteomes" id="UP001155027">
    <property type="component" value="Unassembled WGS sequence"/>
</dbReference>
<evidence type="ECO:0000313" key="3">
    <source>
        <dbReference type="EMBL" id="MCS3710821.1"/>
    </source>
</evidence>
<dbReference type="EMBL" id="JANTZM010000001">
    <property type="protein sequence ID" value="MCS4156411.1"/>
    <property type="molecule type" value="Genomic_DNA"/>
</dbReference>
<dbReference type="Proteomes" id="UP001155057">
    <property type="component" value="Unassembled WGS sequence"/>
</dbReference>
<proteinExistence type="predicted"/>
<dbReference type="EMBL" id="JANUAE010000009">
    <property type="protein sequence ID" value="MCS3710821.1"/>
    <property type="molecule type" value="Genomic_DNA"/>
</dbReference>
<accession>A0A9X2TYC7</accession>
<evidence type="ECO:0000313" key="4">
    <source>
        <dbReference type="EMBL" id="MCS3952302.1"/>
    </source>
</evidence>
<evidence type="ECO:0000313" key="6">
    <source>
        <dbReference type="EMBL" id="MCS4156411.1"/>
    </source>
</evidence>
<dbReference type="EMBL" id="JANUAU010000005">
    <property type="protein sequence ID" value="MCS3677924.1"/>
    <property type="molecule type" value="Genomic_DNA"/>
</dbReference>
<dbReference type="Proteomes" id="UP001155110">
    <property type="component" value="Unassembled WGS sequence"/>
</dbReference>